<dbReference type="Pfam" id="PF00135">
    <property type="entry name" value="COesterase"/>
    <property type="match status" value="1"/>
</dbReference>
<organism evidence="7">
    <name type="scientific">freshwater metagenome</name>
    <dbReference type="NCBI Taxonomy" id="449393"/>
    <lineage>
        <taxon>unclassified sequences</taxon>
        <taxon>metagenomes</taxon>
        <taxon>ecological metagenomes</taxon>
    </lineage>
</organism>
<sequence>MGESDSVEPIVDTTAGKVSGLLREDIYQFFGIPFAAPPVGPNRFRAPKPVANFEHVRPATKPSPVAPQLESPLEQSLGAPPLEFDEATCLTLNIYSPGLDDANRPVMVWIHGGAFVNGAGSSPIYDGTRFAQHGDVVVVTINYRLGAFGFLCLEDIFGEEFVGSGNAGLLDQIAALEWVRDNIANFGGDPNQVTIFGESAGAMSVGTLLGTPKAQGLFHRAIVQSGSASFTSSREEATETARRVLEGAGITTVAELEAAPVDAILESQKDVLARYGRAKMPFMPVVDGTVLTESPLAAIAAGKTGDVPVMVGTTADEMTLFHVFDLGVGEIDFDEVIALMRSVFGDKTEDALATYQANRPEASTSDLYTAIATDRVFRIPAIRLAEAETKNNHPVFMYLFTWPSPAFDGALRSCHALELPFMWDALDRPGLSVITGDGPERQDIADAMHAAWIAFARTGNPGWDAYDLDRRATQQFDVERPLLLDPMGDERELWTTNAEV</sequence>
<keyword evidence="2" id="KW-0378">Hydrolase</keyword>
<dbReference type="InterPro" id="IPR019826">
    <property type="entry name" value="Carboxylesterase_B_AS"/>
</dbReference>
<dbReference type="PROSITE" id="PS00122">
    <property type="entry name" value="CARBOXYLESTERASE_B_1"/>
    <property type="match status" value="1"/>
</dbReference>
<feature type="domain" description="Carboxylesterase type B" evidence="3">
    <location>
        <begin position="8"/>
        <end position="462"/>
    </location>
</feature>
<dbReference type="SUPFAM" id="SSF53474">
    <property type="entry name" value="alpha/beta-Hydrolases"/>
    <property type="match status" value="1"/>
</dbReference>
<evidence type="ECO:0000313" key="7">
    <source>
        <dbReference type="EMBL" id="CAB5028088.1"/>
    </source>
</evidence>
<evidence type="ECO:0000313" key="4">
    <source>
        <dbReference type="EMBL" id="CAB4723948.1"/>
    </source>
</evidence>
<dbReference type="InterPro" id="IPR002018">
    <property type="entry name" value="CarbesteraseB"/>
</dbReference>
<dbReference type="EMBL" id="CAEZYK010000041">
    <property type="protein sequence ID" value="CAB4723948.1"/>
    <property type="molecule type" value="Genomic_DNA"/>
</dbReference>
<dbReference type="InterPro" id="IPR050309">
    <property type="entry name" value="Type-B_Carboxylest/Lipase"/>
</dbReference>
<name>A0A6J7RHT9_9ZZZZ</name>
<evidence type="ECO:0000259" key="3">
    <source>
        <dbReference type="Pfam" id="PF00135"/>
    </source>
</evidence>
<dbReference type="EMBL" id="CAFBOF010000045">
    <property type="protein sequence ID" value="CAB4985910.1"/>
    <property type="molecule type" value="Genomic_DNA"/>
</dbReference>
<evidence type="ECO:0000256" key="1">
    <source>
        <dbReference type="ARBA" id="ARBA00005964"/>
    </source>
</evidence>
<dbReference type="EMBL" id="CAFBMM010000047">
    <property type="protein sequence ID" value="CAB4909258.1"/>
    <property type="molecule type" value="Genomic_DNA"/>
</dbReference>
<evidence type="ECO:0000256" key="2">
    <source>
        <dbReference type="ARBA" id="ARBA00022801"/>
    </source>
</evidence>
<dbReference type="InterPro" id="IPR029058">
    <property type="entry name" value="AB_hydrolase_fold"/>
</dbReference>
<comment type="similarity">
    <text evidence="1">Belongs to the type-B carboxylesterase/lipase family.</text>
</comment>
<evidence type="ECO:0000313" key="6">
    <source>
        <dbReference type="EMBL" id="CAB4985910.1"/>
    </source>
</evidence>
<protein>
    <submittedName>
        <fullName evidence="7">Unannotated protein</fullName>
    </submittedName>
</protein>
<gene>
    <name evidence="4" type="ORF">UFOPK2683_00845</name>
    <name evidence="5" type="ORF">UFOPK3605_00986</name>
    <name evidence="6" type="ORF">UFOPK3897_01418</name>
    <name evidence="7" type="ORF">UFOPK4121_01106</name>
</gene>
<accession>A0A6J7RHT9</accession>
<dbReference type="Gene3D" id="3.40.50.1820">
    <property type="entry name" value="alpha/beta hydrolase"/>
    <property type="match status" value="1"/>
</dbReference>
<dbReference type="GO" id="GO:0016787">
    <property type="term" value="F:hydrolase activity"/>
    <property type="evidence" value="ECO:0007669"/>
    <property type="project" value="UniProtKB-KW"/>
</dbReference>
<dbReference type="AlphaFoldDB" id="A0A6J7RHT9"/>
<proteinExistence type="inferred from homology"/>
<evidence type="ECO:0000313" key="5">
    <source>
        <dbReference type="EMBL" id="CAB4909258.1"/>
    </source>
</evidence>
<dbReference type="PANTHER" id="PTHR11559">
    <property type="entry name" value="CARBOXYLESTERASE"/>
    <property type="match status" value="1"/>
</dbReference>
<reference evidence="7" key="1">
    <citation type="submission" date="2020-05" db="EMBL/GenBank/DDBJ databases">
        <authorList>
            <person name="Chiriac C."/>
            <person name="Salcher M."/>
            <person name="Ghai R."/>
            <person name="Kavagutti S V."/>
        </authorList>
    </citation>
    <scope>NUCLEOTIDE SEQUENCE</scope>
</reference>
<dbReference type="EMBL" id="CAFBPQ010000036">
    <property type="protein sequence ID" value="CAB5028088.1"/>
    <property type="molecule type" value="Genomic_DNA"/>
</dbReference>